<dbReference type="AlphaFoldDB" id="A0A8J4Y5P8"/>
<name>A0A8J4Y5P8_CHIOP</name>
<proteinExistence type="predicted"/>
<dbReference type="Proteomes" id="UP000770661">
    <property type="component" value="Unassembled WGS sequence"/>
</dbReference>
<sequence length="313" mass="35069">MLVEVEDNMGWRQTRQDGMVVAAHDLSSQGALTDRFRYKLYVLSRISWLFVYVVKIYYFLPPLTNHPATNPPANNHLATNHTAINPLATNHAAINPLATNHAAINPLATNHTATNPELTGGTTNKSPSQTYESGVATMTSYYCVAYWSKGNTHMESVSHTSLASPPYGIPRYIPNLGDSSEEEQRSNSDEGSYEFDLDDYFYDFDEDSGEDTDDRTTFLDFPVQKPGWSIHPFFPKVPTADDFPDDYDNATHTVHVLNGTRVEVNTTTNKDTDDSITTFFHTKIPVVEETIPEIPVYDHNVLSELVLEEVSNP</sequence>
<feature type="region of interest" description="Disordered" evidence="1">
    <location>
        <begin position="111"/>
        <end position="130"/>
    </location>
</feature>
<dbReference type="EMBL" id="JACEEZ010018632">
    <property type="protein sequence ID" value="KAG0716724.1"/>
    <property type="molecule type" value="Genomic_DNA"/>
</dbReference>
<feature type="region of interest" description="Disordered" evidence="1">
    <location>
        <begin position="158"/>
        <end position="194"/>
    </location>
</feature>
<gene>
    <name evidence="2" type="ORF">GWK47_008995</name>
</gene>
<organism evidence="2 3">
    <name type="scientific">Chionoecetes opilio</name>
    <name type="common">Atlantic snow crab</name>
    <name type="synonym">Cancer opilio</name>
    <dbReference type="NCBI Taxonomy" id="41210"/>
    <lineage>
        <taxon>Eukaryota</taxon>
        <taxon>Metazoa</taxon>
        <taxon>Ecdysozoa</taxon>
        <taxon>Arthropoda</taxon>
        <taxon>Crustacea</taxon>
        <taxon>Multicrustacea</taxon>
        <taxon>Malacostraca</taxon>
        <taxon>Eumalacostraca</taxon>
        <taxon>Eucarida</taxon>
        <taxon>Decapoda</taxon>
        <taxon>Pleocyemata</taxon>
        <taxon>Brachyura</taxon>
        <taxon>Eubrachyura</taxon>
        <taxon>Majoidea</taxon>
        <taxon>Majidae</taxon>
        <taxon>Chionoecetes</taxon>
    </lineage>
</organism>
<dbReference type="OrthoDB" id="6382578at2759"/>
<reference evidence="2" key="1">
    <citation type="submission" date="2020-07" db="EMBL/GenBank/DDBJ databases">
        <title>The High-quality genome of the commercially important snow crab, Chionoecetes opilio.</title>
        <authorList>
            <person name="Jeong J.-H."/>
            <person name="Ryu S."/>
        </authorList>
    </citation>
    <scope>NUCLEOTIDE SEQUENCE</scope>
    <source>
        <strain evidence="2">MADBK_172401_WGS</strain>
        <tissue evidence="2">Digestive gland</tissue>
    </source>
</reference>
<accession>A0A8J4Y5P8</accession>
<evidence type="ECO:0000313" key="2">
    <source>
        <dbReference type="EMBL" id="KAG0716724.1"/>
    </source>
</evidence>
<evidence type="ECO:0000256" key="1">
    <source>
        <dbReference type="SAM" id="MobiDB-lite"/>
    </source>
</evidence>
<evidence type="ECO:0000313" key="3">
    <source>
        <dbReference type="Proteomes" id="UP000770661"/>
    </source>
</evidence>
<keyword evidence="3" id="KW-1185">Reference proteome</keyword>
<protein>
    <submittedName>
        <fullName evidence="2">Uncharacterized protein</fullName>
    </submittedName>
</protein>
<comment type="caution">
    <text evidence="2">The sequence shown here is derived from an EMBL/GenBank/DDBJ whole genome shotgun (WGS) entry which is preliminary data.</text>
</comment>